<name>A0A382Z1J4_9ZZZZ</name>
<proteinExistence type="predicted"/>
<organism evidence="2">
    <name type="scientific">marine metagenome</name>
    <dbReference type="NCBI Taxonomy" id="408172"/>
    <lineage>
        <taxon>unclassified sequences</taxon>
        <taxon>metagenomes</taxon>
        <taxon>ecological metagenomes</taxon>
    </lineage>
</organism>
<feature type="region of interest" description="Disordered" evidence="1">
    <location>
        <begin position="1"/>
        <end position="43"/>
    </location>
</feature>
<dbReference type="AlphaFoldDB" id="A0A382Z1J4"/>
<feature type="non-terminal residue" evidence="2">
    <location>
        <position position="1"/>
    </location>
</feature>
<evidence type="ECO:0000313" key="2">
    <source>
        <dbReference type="EMBL" id="SVD89372.1"/>
    </source>
</evidence>
<evidence type="ECO:0000256" key="1">
    <source>
        <dbReference type="SAM" id="MobiDB-lite"/>
    </source>
</evidence>
<gene>
    <name evidence="2" type="ORF">METZ01_LOCUS442226</name>
</gene>
<sequence length="54" mass="5245">VVVLERQNAADSSGRDGAGQYEPGGGTGSLCGEPVAPEGRGGAGLAGVLITYVK</sequence>
<accession>A0A382Z1J4</accession>
<protein>
    <submittedName>
        <fullName evidence="2">Uncharacterized protein</fullName>
    </submittedName>
</protein>
<dbReference type="EMBL" id="UINC01180266">
    <property type="protein sequence ID" value="SVD89372.1"/>
    <property type="molecule type" value="Genomic_DNA"/>
</dbReference>
<reference evidence="2" key="1">
    <citation type="submission" date="2018-05" db="EMBL/GenBank/DDBJ databases">
        <authorList>
            <person name="Lanie J.A."/>
            <person name="Ng W.-L."/>
            <person name="Kazmierczak K.M."/>
            <person name="Andrzejewski T.M."/>
            <person name="Davidsen T.M."/>
            <person name="Wayne K.J."/>
            <person name="Tettelin H."/>
            <person name="Glass J.I."/>
            <person name="Rusch D."/>
            <person name="Podicherti R."/>
            <person name="Tsui H.-C.T."/>
            <person name="Winkler M.E."/>
        </authorList>
    </citation>
    <scope>NUCLEOTIDE SEQUENCE</scope>
</reference>